<evidence type="ECO:0000313" key="3">
    <source>
        <dbReference type="EMBL" id="GAA0595888.1"/>
    </source>
</evidence>
<gene>
    <name evidence="3" type="ORF">GCM10008943_08760</name>
</gene>
<feature type="chain" id="PRO_5047318587" description="Copper chaperone PCu(A)C" evidence="2">
    <location>
        <begin position="26"/>
        <end position="205"/>
    </location>
</feature>
<evidence type="ECO:0000256" key="1">
    <source>
        <dbReference type="SAM" id="MobiDB-lite"/>
    </source>
</evidence>
<dbReference type="PANTHER" id="PTHR36302">
    <property type="entry name" value="BLR7088 PROTEIN"/>
    <property type="match status" value="1"/>
</dbReference>
<keyword evidence="2" id="KW-0732">Signal</keyword>
<feature type="compositionally biased region" description="Basic and acidic residues" evidence="1">
    <location>
        <begin position="43"/>
        <end position="63"/>
    </location>
</feature>
<keyword evidence="4" id="KW-1185">Reference proteome</keyword>
<evidence type="ECO:0000313" key="4">
    <source>
        <dbReference type="Proteomes" id="UP001424441"/>
    </source>
</evidence>
<dbReference type="SUPFAM" id="SSF110087">
    <property type="entry name" value="DR1885-like metal-binding protein"/>
    <property type="match status" value="1"/>
</dbReference>
<name>A0ABP3QRA2_9HYPH</name>
<evidence type="ECO:0008006" key="5">
    <source>
        <dbReference type="Google" id="ProtNLM"/>
    </source>
</evidence>
<dbReference type="InterPro" id="IPR058248">
    <property type="entry name" value="Lxx211020-like"/>
</dbReference>
<dbReference type="InterPro" id="IPR007410">
    <property type="entry name" value="LpqE-like"/>
</dbReference>
<organism evidence="3 4">
    <name type="scientific">Paenochrobactrum glaciei</name>
    <dbReference type="NCBI Taxonomy" id="486407"/>
    <lineage>
        <taxon>Bacteria</taxon>
        <taxon>Pseudomonadati</taxon>
        <taxon>Pseudomonadota</taxon>
        <taxon>Alphaproteobacteria</taxon>
        <taxon>Hyphomicrobiales</taxon>
        <taxon>Brucellaceae</taxon>
        <taxon>Paenochrobactrum</taxon>
    </lineage>
</organism>
<reference evidence="4" key="1">
    <citation type="journal article" date="2019" name="Int. J. Syst. Evol. Microbiol.">
        <title>The Global Catalogue of Microorganisms (GCM) 10K type strain sequencing project: providing services to taxonomists for standard genome sequencing and annotation.</title>
        <authorList>
            <consortium name="The Broad Institute Genomics Platform"/>
            <consortium name="The Broad Institute Genome Sequencing Center for Infectious Disease"/>
            <person name="Wu L."/>
            <person name="Ma J."/>
        </authorList>
    </citation>
    <scope>NUCLEOTIDE SEQUENCE [LARGE SCALE GENOMIC DNA]</scope>
    <source>
        <strain evidence="4">JCM 15115</strain>
    </source>
</reference>
<accession>A0ABP3QRA2</accession>
<dbReference type="PANTHER" id="PTHR36302:SF1">
    <property type="entry name" value="COPPER CHAPERONE PCU(A)C"/>
    <property type="match status" value="1"/>
</dbReference>
<evidence type="ECO:0000256" key="2">
    <source>
        <dbReference type="SAM" id="SignalP"/>
    </source>
</evidence>
<dbReference type="EMBL" id="BAAADE010000001">
    <property type="protein sequence ID" value="GAA0595888.1"/>
    <property type="molecule type" value="Genomic_DNA"/>
</dbReference>
<feature type="signal peptide" evidence="2">
    <location>
        <begin position="1"/>
        <end position="25"/>
    </location>
</feature>
<feature type="region of interest" description="Disordered" evidence="1">
    <location>
        <begin position="27"/>
        <end position="63"/>
    </location>
</feature>
<protein>
    <recommendedName>
        <fullName evidence="5">Copper chaperone PCu(A)C</fullName>
    </recommendedName>
</protein>
<comment type="caution">
    <text evidence="3">The sequence shown here is derived from an EMBL/GenBank/DDBJ whole genome shotgun (WGS) entry which is preliminary data.</text>
</comment>
<dbReference type="Pfam" id="PF04314">
    <property type="entry name" value="PCuAC"/>
    <property type="match status" value="1"/>
</dbReference>
<sequence>MSLRFLAATSAAALLISLSAAQAQAHSPAKAPAAHETTAQASDHGHAKDGHGEKEHAEHGHDKHAMAAEPIKLGDLTLNNPTVRATVPGASVAGGYITINNGGKEADRLVAASTPTADHMEIHEMSMENNVMKMRQLKDGLEIPAGETVELKSGSYHLMLMKPAKPYLEGEKVAVTLEFEKAGKIDIEFNVTSAKGKAASEHSHH</sequence>
<dbReference type="InterPro" id="IPR036182">
    <property type="entry name" value="PCuAC_sf"/>
</dbReference>
<dbReference type="Gene3D" id="2.60.40.1890">
    <property type="entry name" value="PCu(A)C copper chaperone"/>
    <property type="match status" value="1"/>
</dbReference>
<dbReference type="RefSeq" id="WP_374844534.1">
    <property type="nucleotide sequence ID" value="NZ_BAAADE010000001.1"/>
</dbReference>
<proteinExistence type="predicted"/>
<dbReference type="Proteomes" id="UP001424441">
    <property type="component" value="Unassembled WGS sequence"/>
</dbReference>